<dbReference type="GO" id="GO:0070041">
    <property type="term" value="F:rRNA (uridine-C5-)-methyltransferase activity"/>
    <property type="evidence" value="ECO:0007669"/>
    <property type="project" value="TreeGrafter"/>
</dbReference>
<dbReference type="PANTHER" id="PTHR11061:SF30">
    <property type="entry name" value="TRNA (URACIL(54)-C(5))-METHYLTRANSFERASE"/>
    <property type="match status" value="1"/>
</dbReference>
<dbReference type="EMBL" id="UINC01029671">
    <property type="protein sequence ID" value="SVB12783.1"/>
    <property type="molecule type" value="Genomic_DNA"/>
</dbReference>
<dbReference type="PROSITE" id="PS50926">
    <property type="entry name" value="TRAM"/>
    <property type="match status" value="1"/>
</dbReference>
<dbReference type="Pfam" id="PF01938">
    <property type="entry name" value="TRAM"/>
    <property type="match status" value="1"/>
</dbReference>
<sequence>MPNSIDVTVRGIAAGGSGVADLPDGRVVFVPRTAPGDRVSINIDRAKPRWARGSVQQVLEPGADRRKPLCTLYDDCGGCQLQHISYESQVEWKGRIVADALTRIGGLSN</sequence>
<protein>
    <recommendedName>
        <fullName evidence="4">TRAM domain-containing protein</fullName>
    </recommendedName>
</protein>
<evidence type="ECO:0000313" key="5">
    <source>
        <dbReference type="EMBL" id="SVB12783.1"/>
    </source>
</evidence>
<name>A0A382BHV7_9ZZZZ</name>
<evidence type="ECO:0000256" key="1">
    <source>
        <dbReference type="ARBA" id="ARBA00022603"/>
    </source>
</evidence>
<evidence type="ECO:0000259" key="4">
    <source>
        <dbReference type="PROSITE" id="PS50926"/>
    </source>
</evidence>
<keyword evidence="2" id="KW-0808">Transferase</keyword>
<dbReference type="Gene3D" id="3.40.50.150">
    <property type="entry name" value="Vaccinia Virus protein VP39"/>
    <property type="match status" value="1"/>
</dbReference>
<dbReference type="InterPro" id="IPR012340">
    <property type="entry name" value="NA-bd_OB-fold"/>
</dbReference>
<accession>A0A382BHV7</accession>
<keyword evidence="1" id="KW-0489">Methyltransferase</keyword>
<dbReference type="GO" id="GO:0070475">
    <property type="term" value="P:rRNA base methylation"/>
    <property type="evidence" value="ECO:0007669"/>
    <property type="project" value="TreeGrafter"/>
</dbReference>
<dbReference type="SUPFAM" id="SSF53335">
    <property type="entry name" value="S-adenosyl-L-methionine-dependent methyltransferases"/>
    <property type="match status" value="1"/>
</dbReference>
<dbReference type="AlphaFoldDB" id="A0A382BHV7"/>
<dbReference type="PANTHER" id="PTHR11061">
    <property type="entry name" value="RNA M5U METHYLTRANSFERASE"/>
    <property type="match status" value="1"/>
</dbReference>
<feature type="domain" description="TRAM" evidence="4">
    <location>
        <begin position="1"/>
        <end position="57"/>
    </location>
</feature>
<dbReference type="Gene3D" id="2.40.50.140">
    <property type="entry name" value="Nucleic acid-binding proteins"/>
    <property type="match status" value="1"/>
</dbReference>
<dbReference type="InterPro" id="IPR002792">
    <property type="entry name" value="TRAM_dom"/>
</dbReference>
<organism evidence="5">
    <name type="scientific">marine metagenome</name>
    <dbReference type="NCBI Taxonomy" id="408172"/>
    <lineage>
        <taxon>unclassified sequences</taxon>
        <taxon>metagenomes</taxon>
        <taxon>ecological metagenomes</taxon>
    </lineage>
</organism>
<keyword evidence="3" id="KW-0949">S-adenosyl-L-methionine</keyword>
<evidence type="ECO:0000256" key="2">
    <source>
        <dbReference type="ARBA" id="ARBA00022679"/>
    </source>
</evidence>
<dbReference type="InterPro" id="IPR010280">
    <property type="entry name" value="U5_MeTrfase_fam"/>
</dbReference>
<evidence type="ECO:0000256" key="3">
    <source>
        <dbReference type="ARBA" id="ARBA00022691"/>
    </source>
</evidence>
<gene>
    <name evidence="5" type="ORF">METZ01_LOCUS165637</name>
</gene>
<reference evidence="5" key="1">
    <citation type="submission" date="2018-05" db="EMBL/GenBank/DDBJ databases">
        <authorList>
            <person name="Lanie J.A."/>
            <person name="Ng W.-L."/>
            <person name="Kazmierczak K.M."/>
            <person name="Andrzejewski T.M."/>
            <person name="Davidsen T.M."/>
            <person name="Wayne K.J."/>
            <person name="Tettelin H."/>
            <person name="Glass J.I."/>
            <person name="Rusch D."/>
            <person name="Podicherti R."/>
            <person name="Tsui H.-C.T."/>
            <person name="Winkler M.E."/>
        </authorList>
    </citation>
    <scope>NUCLEOTIDE SEQUENCE</scope>
</reference>
<dbReference type="InterPro" id="IPR029063">
    <property type="entry name" value="SAM-dependent_MTases_sf"/>
</dbReference>
<feature type="non-terminal residue" evidence="5">
    <location>
        <position position="109"/>
    </location>
</feature>
<dbReference type="SUPFAM" id="SSF50249">
    <property type="entry name" value="Nucleic acid-binding proteins"/>
    <property type="match status" value="1"/>
</dbReference>
<proteinExistence type="predicted"/>